<dbReference type="InterPro" id="IPR000719">
    <property type="entry name" value="Prot_kinase_dom"/>
</dbReference>
<dbReference type="GO" id="GO:0042594">
    <property type="term" value="P:response to starvation"/>
    <property type="evidence" value="ECO:0007669"/>
    <property type="project" value="TreeGrafter"/>
</dbReference>
<dbReference type="GO" id="GO:0000045">
    <property type="term" value="P:autophagosome assembly"/>
    <property type="evidence" value="ECO:0007669"/>
    <property type="project" value="TreeGrafter"/>
</dbReference>
<dbReference type="Gene3D" id="1.10.510.10">
    <property type="entry name" value="Transferase(Phosphotransferase) domain 1"/>
    <property type="match status" value="1"/>
</dbReference>
<dbReference type="GO" id="GO:0034727">
    <property type="term" value="P:piecemeal microautophagy of the nucleus"/>
    <property type="evidence" value="ECO:0007669"/>
    <property type="project" value="TreeGrafter"/>
</dbReference>
<dbReference type="PROSITE" id="PS50011">
    <property type="entry name" value="PROTEIN_KINASE_DOM"/>
    <property type="match status" value="1"/>
</dbReference>
<protein>
    <recommendedName>
        <fullName evidence="2">non-specific serine/threonine protein kinase</fullName>
        <ecNumber evidence="2">2.7.11.1</ecNumber>
    </recommendedName>
    <alternativeName>
        <fullName evidence="8">Autophagy-related protein 1</fullName>
    </alternativeName>
</protein>
<dbReference type="SMART" id="SM00220">
    <property type="entry name" value="S_TKc"/>
    <property type="match status" value="1"/>
</dbReference>
<dbReference type="GO" id="GO:0034045">
    <property type="term" value="C:phagophore assembly site membrane"/>
    <property type="evidence" value="ECO:0007669"/>
    <property type="project" value="UniProtKB-SubCell"/>
</dbReference>
<name>A0A6A5XC78_9PLEO</name>
<dbReference type="Proteomes" id="UP000799778">
    <property type="component" value="Unassembled WGS sequence"/>
</dbReference>
<accession>A0A6A5XC78</accession>
<dbReference type="OrthoDB" id="5979581at2759"/>
<dbReference type="GeneID" id="54288735"/>
<comment type="catalytic activity">
    <reaction evidence="9">
        <text>L-threonyl-[protein] + ATP = O-phospho-L-threonyl-[protein] + ADP + H(+)</text>
        <dbReference type="Rhea" id="RHEA:46608"/>
        <dbReference type="Rhea" id="RHEA-COMP:11060"/>
        <dbReference type="Rhea" id="RHEA-COMP:11605"/>
        <dbReference type="ChEBI" id="CHEBI:15378"/>
        <dbReference type="ChEBI" id="CHEBI:30013"/>
        <dbReference type="ChEBI" id="CHEBI:30616"/>
        <dbReference type="ChEBI" id="CHEBI:61977"/>
        <dbReference type="ChEBI" id="CHEBI:456216"/>
        <dbReference type="EC" id="2.7.11.1"/>
    </reaction>
</comment>
<dbReference type="PANTHER" id="PTHR24348:SF22">
    <property type="entry name" value="NON-SPECIFIC SERINE_THREONINE PROTEIN KINASE"/>
    <property type="match status" value="1"/>
</dbReference>
<sequence>MSRPFPTESTIRGDSGRTYTIQEILTQRQDHTLNVYRASAEDKSFIIKDMIPGEFEYQLELQKPLFCHPNLRTVVDTILSGDLLRMSKRIASKATKTSVLRSDLAGLAELQDKNIIHTDIKPNDILLNYSETEGSDPIIQSVQISDLEDAVALPPGKNLKGCLCGNQLWRSPESWARAKQNISSDVFSFGIVAIYVILDDIIFLVSDEELKGNDAWWHILRRHISFLGDEDGFVGLLDYIGQENPFFERLIALAGDFNVEKPRKPFAFWRYVDEGFRDLIAVMTNLNPAKRITARQAMEHLCLKCE</sequence>
<evidence type="ECO:0000313" key="13">
    <source>
        <dbReference type="Proteomes" id="UP000799778"/>
    </source>
</evidence>
<evidence type="ECO:0000256" key="8">
    <source>
        <dbReference type="ARBA" id="ARBA00030237"/>
    </source>
</evidence>
<keyword evidence="7" id="KW-0067">ATP-binding</keyword>
<dbReference type="InterPro" id="IPR011009">
    <property type="entry name" value="Kinase-like_dom_sf"/>
</dbReference>
<dbReference type="GO" id="GO:0005524">
    <property type="term" value="F:ATP binding"/>
    <property type="evidence" value="ECO:0007669"/>
    <property type="project" value="UniProtKB-KW"/>
</dbReference>
<evidence type="ECO:0000256" key="10">
    <source>
        <dbReference type="ARBA" id="ARBA00048679"/>
    </source>
</evidence>
<dbReference type="GO" id="GO:0004674">
    <property type="term" value="F:protein serine/threonine kinase activity"/>
    <property type="evidence" value="ECO:0007669"/>
    <property type="project" value="UniProtKB-KW"/>
</dbReference>
<comment type="catalytic activity">
    <reaction evidence="10">
        <text>L-seryl-[protein] + ATP = O-phospho-L-seryl-[protein] + ADP + H(+)</text>
        <dbReference type="Rhea" id="RHEA:17989"/>
        <dbReference type="Rhea" id="RHEA-COMP:9863"/>
        <dbReference type="Rhea" id="RHEA-COMP:11604"/>
        <dbReference type="ChEBI" id="CHEBI:15378"/>
        <dbReference type="ChEBI" id="CHEBI:29999"/>
        <dbReference type="ChEBI" id="CHEBI:30616"/>
        <dbReference type="ChEBI" id="CHEBI:83421"/>
        <dbReference type="ChEBI" id="CHEBI:456216"/>
        <dbReference type="EC" id="2.7.11.1"/>
    </reaction>
</comment>
<evidence type="ECO:0000256" key="1">
    <source>
        <dbReference type="ARBA" id="ARBA00004623"/>
    </source>
</evidence>
<dbReference type="GO" id="GO:0000422">
    <property type="term" value="P:autophagy of mitochondrion"/>
    <property type="evidence" value="ECO:0007669"/>
    <property type="project" value="TreeGrafter"/>
</dbReference>
<keyword evidence="6 12" id="KW-0418">Kinase</keyword>
<proteinExistence type="predicted"/>
<dbReference type="GO" id="GO:0005776">
    <property type="term" value="C:autophagosome"/>
    <property type="evidence" value="ECO:0007669"/>
    <property type="project" value="TreeGrafter"/>
</dbReference>
<keyword evidence="4" id="KW-0808">Transferase</keyword>
<dbReference type="Pfam" id="PF00069">
    <property type="entry name" value="Pkinase"/>
    <property type="match status" value="1"/>
</dbReference>
<evidence type="ECO:0000256" key="7">
    <source>
        <dbReference type="ARBA" id="ARBA00022840"/>
    </source>
</evidence>
<evidence type="ECO:0000313" key="12">
    <source>
        <dbReference type="EMBL" id="KAF2010426.1"/>
    </source>
</evidence>
<dbReference type="InterPro" id="IPR045269">
    <property type="entry name" value="Atg1-like"/>
</dbReference>
<evidence type="ECO:0000256" key="9">
    <source>
        <dbReference type="ARBA" id="ARBA00047899"/>
    </source>
</evidence>
<dbReference type="PANTHER" id="PTHR24348">
    <property type="entry name" value="SERINE/THREONINE-PROTEIN KINASE UNC-51-RELATED"/>
    <property type="match status" value="1"/>
</dbReference>
<dbReference type="AlphaFoldDB" id="A0A6A5XC78"/>
<evidence type="ECO:0000256" key="2">
    <source>
        <dbReference type="ARBA" id="ARBA00012513"/>
    </source>
</evidence>
<evidence type="ECO:0000256" key="4">
    <source>
        <dbReference type="ARBA" id="ARBA00022679"/>
    </source>
</evidence>
<keyword evidence="3" id="KW-0723">Serine/threonine-protein kinase</keyword>
<reference evidence="12" key="1">
    <citation type="journal article" date="2020" name="Stud. Mycol.">
        <title>101 Dothideomycetes genomes: a test case for predicting lifestyles and emergence of pathogens.</title>
        <authorList>
            <person name="Haridas S."/>
            <person name="Albert R."/>
            <person name="Binder M."/>
            <person name="Bloem J."/>
            <person name="Labutti K."/>
            <person name="Salamov A."/>
            <person name="Andreopoulos B."/>
            <person name="Baker S."/>
            <person name="Barry K."/>
            <person name="Bills G."/>
            <person name="Bluhm B."/>
            <person name="Cannon C."/>
            <person name="Castanera R."/>
            <person name="Culley D."/>
            <person name="Daum C."/>
            <person name="Ezra D."/>
            <person name="Gonzalez J."/>
            <person name="Henrissat B."/>
            <person name="Kuo A."/>
            <person name="Liang C."/>
            <person name="Lipzen A."/>
            <person name="Lutzoni F."/>
            <person name="Magnuson J."/>
            <person name="Mondo S."/>
            <person name="Nolan M."/>
            <person name="Ohm R."/>
            <person name="Pangilinan J."/>
            <person name="Park H.-J."/>
            <person name="Ramirez L."/>
            <person name="Alfaro M."/>
            <person name="Sun H."/>
            <person name="Tritt A."/>
            <person name="Yoshinaga Y."/>
            <person name="Zwiers L.-H."/>
            <person name="Turgeon B."/>
            <person name="Goodwin S."/>
            <person name="Spatafora J."/>
            <person name="Crous P."/>
            <person name="Grigoriev I."/>
        </authorList>
    </citation>
    <scope>NUCLEOTIDE SEQUENCE</scope>
    <source>
        <strain evidence="12">CBS 175.79</strain>
    </source>
</reference>
<dbReference type="RefSeq" id="XP_033378765.1">
    <property type="nucleotide sequence ID" value="XM_033531338.1"/>
</dbReference>
<gene>
    <name evidence="12" type="ORF">BU24DRAFT_454799</name>
</gene>
<evidence type="ECO:0000256" key="5">
    <source>
        <dbReference type="ARBA" id="ARBA00022741"/>
    </source>
</evidence>
<feature type="domain" description="Protein kinase" evidence="11">
    <location>
        <begin position="1"/>
        <end position="303"/>
    </location>
</feature>
<dbReference type="GO" id="GO:0061709">
    <property type="term" value="P:reticulophagy"/>
    <property type="evidence" value="ECO:0007669"/>
    <property type="project" value="TreeGrafter"/>
</dbReference>
<comment type="subcellular location">
    <subcellularLocation>
        <location evidence="1">Preautophagosomal structure membrane</location>
        <topology evidence="1">Peripheral membrane protein</topology>
    </subcellularLocation>
</comment>
<dbReference type="EC" id="2.7.11.1" evidence="2"/>
<keyword evidence="5" id="KW-0547">Nucleotide-binding</keyword>
<keyword evidence="13" id="KW-1185">Reference proteome</keyword>
<dbReference type="EMBL" id="ML978076">
    <property type="protein sequence ID" value="KAF2010426.1"/>
    <property type="molecule type" value="Genomic_DNA"/>
</dbReference>
<dbReference type="SUPFAM" id="SSF56112">
    <property type="entry name" value="Protein kinase-like (PK-like)"/>
    <property type="match status" value="1"/>
</dbReference>
<dbReference type="GO" id="GO:0010506">
    <property type="term" value="P:regulation of autophagy"/>
    <property type="evidence" value="ECO:0007669"/>
    <property type="project" value="InterPro"/>
</dbReference>
<organism evidence="12 13">
    <name type="scientific">Aaosphaeria arxii CBS 175.79</name>
    <dbReference type="NCBI Taxonomy" id="1450172"/>
    <lineage>
        <taxon>Eukaryota</taxon>
        <taxon>Fungi</taxon>
        <taxon>Dikarya</taxon>
        <taxon>Ascomycota</taxon>
        <taxon>Pezizomycotina</taxon>
        <taxon>Dothideomycetes</taxon>
        <taxon>Pleosporomycetidae</taxon>
        <taxon>Pleosporales</taxon>
        <taxon>Pleosporales incertae sedis</taxon>
        <taxon>Aaosphaeria</taxon>
    </lineage>
</organism>
<dbReference type="GO" id="GO:0005829">
    <property type="term" value="C:cytosol"/>
    <property type="evidence" value="ECO:0007669"/>
    <property type="project" value="TreeGrafter"/>
</dbReference>
<evidence type="ECO:0000259" key="11">
    <source>
        <dbReference type="PROSITE" id="PS50011"/>
    </source>
</evidence>
<evidence type="ECO:0000256" key="6">
    <source>
        <dbReference type="ARBA" id="ARBA00022777"/>
    </source>
</evidence>
<evidence type="ECO:0000256" key="3">
    <source>
        <dbReference type="ARBA" id="ARBA00022527"/>
    </source>
</evidence>